<protein>
    <submittedName>
        <fullName evidence="3">Uncharacterized protein</fullName>
    </submittedName>
</protein>
<dbReference type="Proteomes" id="UP000701341">
    <property type="component" value="Unassembled WGS sequence"/>
</dbReference>
<organism evidence="3 4">
    <name type="scientific">Penicillium crustosum</name>
    <name type="common">Blue mold fungus</name>
    <dbReference type="NCBI Taxonomy" id="36656"/>
    <lineage>
        <taxon>Eukaryota</taxon>
        <taxon>Fungi</taxon>
        <taxon>Dikarya</taxon>
        <taxon>Ascomycota</taxon>
        <taxon>Pezizomycotina</taxon>
        <taxon>Eurotiomycetes</taxon>
        <taxon>Eurotiomycetidae</taxon>
        <taxon>Eurotiales</taxon>
        <taxon>Aspergillaceae</taxon>
        <taxon>Penicillium</taxon>
    </lineage>
</organism>
<keyword evidence="4" id="KW-1185">Reference proteome</keyword>
<sequence length="220" mass="23038">MLVFPGFTTNPAYSPGIQSDLVLCRSNSLTESNTSTATVMSDAIQPSLKPTRVDSTAYLATRSSMYARGVAYAERTTAGLDFANVKAVGVSDTAHGTRPLKSRSTPSSNHKSKHDVGVMAGIGVGAGVGVVLIFAALVTFFVRRHRKRDRARKTSSSVAEASDTLGAGDHGHSPPLTEISPTALPADLAHADPPRGLPGSDPRAQELDYAVAHKAGKEEV</sequence>
<name>A0A9P5GLZ9_PENCR</name>
<dbReference type="AlphaFoldDB" id="A0A9P5GLZ9"/>
<proteinExistence type="predicted"/>
<evidence type="ECO:0000313" key="4">
    <source>
        <dbReference type="Proteomes" id="UP000701341"/>
    </source>
</evidence>
<feature type="region of interest" description="Disordered" evidence="1">
    <location>
        <begin position="93"/>
        <end position="113"/>
    </location>
</feature>
<keyword evidence="2" id="KW-0472">Membrane</keyword>
<comment type="caution">
    <text evidence="3">The sequence shown here is derived from an EMBL/GenBank/DDBJ whole genome shotgun (WGS) entry which is preliminary data.</text>
</comment>
<evidence type="ECO:0000256" key="2">
    <source>
        <dbReference type="SAM" id="Phobius"/>
    </source>
</evidence>
<evidence type="ECO:0000313" key="3">
    <source>
        <dbReference type="EMBL" id="KAF7521287.1"/>
    </source>
</evidence>
<accession>A0A9P5GLZ9</accession>
<feature type="transmembrane region" description="Helical" evidence="2">
    <location>
        <begin position="116"/>
        <end position="142"/>
    </location>
</feature>
<dbReference type="EMBL" id="JAAOZQ010000064">
    <property type="protein sequence ID" value="KAF7521287.1"/>
    <property type="molecule type" value="Genomic_DNA"/>
</dbReference>
<keyword evidence="2" id="KW-0812">Transmembrane</keyword>
<keyword evidence="2" id="KW-1133">Transmembrane helix</keyword>
<evidence type="ECO:0000256" key="1">
    <source>
        <dbReference type="SAM" id="MobiDB-lite"/>
    </source>
</evidence>
<reference evidence="3" key="1">
    <citation type="submission" date="2020-02" db="EMBL/GenBank/DDBJ databases">
        <authorList>
            <person name="Lichtner F.J."/>
        </authorList>
    </citation>
    <scope>NUCLEOTIDE SEQUENCE</scope>
    <source>
        <strain evidence="3">G10</strain>
    </source>
</reference>
<feature type="region of interest" description="Disordered" evidence="1">
    <location>
        <begin position="149"/>
        <end position="220"/>
    </location>
</feature>
<gene>
    <name evidence="3" type="ORF">PCG10_008388</name>
</gene>